<dbReference type="GeneID" id="6754098"/>
<dbReference type="HOGENOM" id="CLU_1143859_0_0_1"/>
<reference evidence="2 3" key="1">
    <citation type="journal article" date="2008" name="Nature">
        <title>The Trichoplax genome and the nature of placozoans.</title>
        <authorList>
            <person name="Srivastava M."/>
            <person name="Begovic E."/>
            <person name="Chapman J."/>
            <person name="Putnam N.H."/>
            <person name="Hellsten U."/>
            <person name="Kawashima T."/>
            <person name="Kuo A."/>
            <person name="Mitros T."/>
            <person name="Salamov A."/>
            <person name="Carpenter M.L."/>
            <person name="Signorovitch A.Y."/>
            <person name="Moreno M.A."/>
            <person name="Kamm K."/>
            <person name="Grimwood J."/>
            <person name="Schmutz J."/>
            <person name="Shapiro H."/>
            <person name="Grigoriev I.V."/>
            <person name="Buss L.W."/>
            <person name="Schierwater B."/>
            <person name="Dellaporta S.L."/>
            <person name="Rokhsar D.S."/>
        </authorList>
    </citation>
    <scope>NUCLEOTIDE SEQUENCE [LARGE SCALE GENOMIC DNA]</scope>
    <source>
        <strain evidence="2 3">Grell-BS-1999</strain>
    </source>
</reference>
<dbReference type="Gene3D" id="1.20.940.10">
    <property type="entry name" value="Functional domain of the splicing factor Prp18"/>
    <property type="match status" value="1"/>
</dbReference>
<dbReference type="GO" id="GO:0003713">
    <property type="term" value="F:transcription coactivator activity"/>
    <property type="evidence" value="ECO:0000318"/>
    <property type="project" value="GO_Central"/>
</dbReference>
<dbReference type="OrthoDB" id="5982138at2759"/>
<dbReference type="InterPro" id="IPR040243">
    <property type="entry name" value="Steroid_recept_RNA_1"/>
</dbReference>
<accession>B3RY87</accession>
<dbReference type="EMBL" id="DS985245">
    <property type="protein sequence ID" value="EDV24556.1"/>
    <property type="molecule type" value="Genomic_DNA"/>
</dbReference>
<evidence type="ECO:0000313" key="3">
    <source>
        <dbReference type="Proteomes" id="UP000009022"/>
    </source>
</evidence>
<organism evidence="2 3">
    <name type="scientific">Trichoplax adhaerens</name>
    <name type="common">Trichoplax reptans</name>
    <dbReference type="NCBI Taxonomy" id="10228"/>
    <lineage>
        <taxon>Eukaryota</taxon>
        <taxon>Metazoa</taxon>
        <taxon>Placozoa</taxon>
        <taxon>Uniplacotomia</taxon>
        <taxon>Trichoplacea</taxon>
        <taxon>Trichoplacidae</taxon>
        <taxon>Trichoplax</taxon>
    </lineage>
</organism>
<dbReference type="CTD" id="6754098"/>
<dbReference type="Pfam" id="PF07304">
    <property type="entry name" value="SRA1"/>
    <property type="match status" value="1"/>
</dbReference>
<dbReference type="Proteomes" id="UP000009022">
    <property type="component" value="Unassembled WGS sequence"/>
</dbReference>
<dbReference type="InterPro" id="IPR009917">
    <property type="entry name" value="SRA1/Sec31"/>
</dbReference>
<dbReference type="GO" id="GO:0006357">
    <property type="term" value="P:regulation of transcription by RNA polymerase II"/>
    <property type="evidence" value="ECO:0007669"/>
    <property type="project" value="InterPro"/>
</dbReference>
<dbReference type="FunFam" id="1.20.940.10:FF:000019">
    <property type="entry name" value="Steroid receptor RNA activator 1"/>
    <property type="match status" value="1"/>
</dbReference>
<proteinExistence type="predicted"/>
<dbReference type="InParanoid" id="B3RY87"/>
<sequence length="243" mass="27437">MSEYGADGSVYYLMLRFFSRCKRQLPDWTHPQAKRINQRTNQPTHDRLENGIPVTIAAQSWFKNKMSERGWNDPPDFLFQNNKPTSDVPRLYRLYGKRQTPSGAIPANNLTTNFLNKDNGPPISVAPPIVHTDKSKENNLADDTSHQSLSSTTSVSLTVDEMTGCLKNMLDKCKESLDVEAIADIEKRLQEMESKWRSNLLSKSTIDALSTIYDAIKDGSNYEKASEVCTALAKNNVEEVIFN</sequence>
<protein>
    <recommendedName>
        <fullName evidence="1">SRA1/Sec31 domain-containing protein</fullName>
    </recommendedName>
</protein>
<evidence type="ECO:0000313" key="2">
    <source>
        <dbReference type="EMBL" id="EDV24556.1"/>
    </source>
</evidence>
<dbReference type="PANTHER" id="PTHR18834">
    <property type="entry name" value="STEROID RECEPTOR RNA ACTIVATOR 1"/>
    <property type="match status" value="1"/>
</dbReference>
<evidence type="ECO:0000259" key="1">
    <source>
        <dbReference type="Pfam" id="PF07304"/>
    </source>
</evidence>
<dbReference type="KEGG" id="tad:TRIADDRAFT_56474"/>
<keyword evidence="3" id="KW-1185">Reference proteome</keyword>
<gene>
    <name evidence="2" type="ORF">TRIADDRAFT_56474</name>
</gene>
<dbReference type="PANTHER" id="PTHR18834:SF2">
    <property type="entry name" value="STEROID RECEPTOR RNA ACTIVATOR 1"/>
    <property type="match status" value="1"/>
</dbReference>
<feature type="domain" description="SRA1/Sec31" evidence="1">
    <location>
        <begin position="120"/>
        <end position="240"/>
    </location>
</feature>
<dbReference type="RefSeq" id="XP_002112446.1">
    <property type="nucleotide sequence ID" value="XM_002112410.1"/>
</dbReference>
<dbReference type="STRING" id="10228.B3RY87"/>
<dbReference type="GO" id="GO:0005634">
    <property type="term" value="C:nucleus"/>
    <property type="evidence" value="ECO:0000318"/>
    <property type="project" value="GO_Central"/>
</dbReference>
<dbReference type="AlphaFoldDB" id="B3RY87"/>
<name>B3RY87_TRIAD</name>